<dbReference type="GO" id="GO:0005737">
    <property type="term" value="C:cytoplasm"/>
    <property type="evidence" value="ECO:0007669"/>
    <property type="project" value="TreeGrafter"/>
</dbReference>
<protein>
    <submittedName>
        <fullName evidence="3">Histidine phosphatase family protein</fullName>
    </submittedName>
</protein>
<dbReference type="Gene3D" id="3.40.50.1240">
    <property type="entry name" value="Phosphoglycerate mutase-like"/>
    <property type="match status" value="1"/>
</dbReference>
<evidence type="ECO:0000313" key="2">
    <source>
        <dbReference type="EMBL" id="CAL1147924.1"/>
    </source>
</evidence>
<dbReference type="InterPro" id="IPR013078">
    <property type="entry name" value="His_Pase_superF_clade-1"/>
</dbReference>
<dbReference type="InterPro" id="IPR050275">
    <property type="entry name" value="PGM_Phosphatase"/>
</dbReference>
<reference evidence="1" key="1">
    <citation type="submission" date="2022-10" db="EMBL/GenBank/DDBJ databases">
        <authorList>
            <person name="Chen Y."/>
            <person name="Dougan E. K."/>
            <person name="Chan C."/>
            <person name="Rhodes N."/>
            <person name="Thang M."/>
        </authorList>
    </citation>
    <scope>NUCLEOTIDE SEQUENCE</scope>
</reference>
<sequence>MKYLDSPLSEKGLSEAKEMRAKAPQVDIVVASPLTRALQTATAVFGCDSGGPPLQALEELREFCGKQFQPCDSRRAPEELRSVFPHVDFTNVPPGADTLLGPDKVESTESVDERIQRFFEWLRNQEQQNIGCVAHFQILTRIFENLEAAGLDCSAYGDFKNLEVRSIPITFD</sequence>
<dbReference type="InterPro" id="IPR029033">
    <property type="entry name" value="His_PPase_superfam"/>
</dbReference>
<dbReference type="EMBL" id="CAMXCT010001968">
    <property type="protein sequence ID" value="CAI3994549.1"/>
    <property type="molecule type" value="Genomic_DNA"/>
</dbReference>
<dbReference type="PANTHER" id="PTHR48100:SF1">
    <property type="entry name" value="HISTIDINE PHOSPHATASE FAMILY PROTEIN-RELATED"/>
    <property type="match status" value="1"/>
</dbReference>
<accession>A0A9P1FYP1</accession>
<name>A0A9P1FYP1_9DINO</name>
<dbReference type="AlphaFoldDB" id="A0A9P1FYP1"/>
<dbReference type="Proteomes" id="UP001152797">
    <property type="component" value="Unassembled WGS sequence"/>
</dbReference>
<dbReference type="OrthoDB" id="284247at2759"/>
<keyword evidence="4" id="KW-1185">Reference proteome</keyword>
<gene>
    <name evidence="1" type="ORF">C1SCF055_LOCUS21191</name>
</gene>
<evidence type="ECO:0000313" key="1">
    <source>
        <dbReference type="EMBL" id="CAI3994549.1"/>
    </source>
</evidence>
<evidence type="ECO:0000313" key="3">
    <source>
        <dbReference type="EMBL" id="CAL4781861.1"/>
    </source>
</evidence>
<dbReference type="EMBL" id="CAMXCT030001968">
    <property type="protein sequence ID" value="CAL4781861.1"/>
    <property type="molecule type" value="Genomic_DNA"/>
</dbReference>
<organism evidence="1">
    <name type="scientific">Cladocopium goreaui</name>
    <dbReference type="NCBI Taxonomy" id="2562237"/>
    <lineage>
        <taxon>Eukaryota</taxon>
        <taxon>Sar</taxon>
        <taxon>Alveolata</taxon>
        <taxon>Dinophyceae</taxon>
        <taxon>Suessiales</taxon>
        <taxon>Symbiodiniaceae</taxon>
        <taxon>Cladocopium</taxon>
    </lineage>
</organism>
<dbReference type="EMBL" id="CAMXCT020001968">
    <property type="protein sequence ID" value="CAL1147924.1"/>
    <property type="molecule type" value="Genomic_DNA"/>
</dbReference>
<proteinExistence type="predicted"/>
<comment type="caution">
    <text evidence="1">The sequence shown here is derived from an EMBL/GenBank/DDBJ whole genome shotgun (WGS) entry which is preliminary data.</text>
</comment>
<dbReference type="CDD" id="cd07067">
    <property type="entry name" value="HP_PGM_like"/>
    <property type="match status" value="1"/>
</dbReference>
<dbReference type="SUPFAM" id="SSF53254">
    <property type="entry name" value="Phosphoglycerate mutase-like"/>
    <property type="match status" value="1"/>
</dbReference>
<reference evidence="2" key="2">
    <citation type="submission" date="2024-04" db="EMBL/GenBank/DDBJ databases">
        <authorList>
            <person name="Chen Y."/>
            <person name="Shah S."/>
            <person name="Dougan E. K."/>
            <person name="Thang M."/>
            <person name="Chan C."/>
        </authorList>
    </citation>
    <scope>NUCLEOTIDE SEQUENCE [LARGE SCALE GENOMIC DNA]</scope>
</reference>
<evidence type="ECO:0000313" key="4">
    <source>
        <dbReference type="Proteomes" id="UP001152797"/>
    </source>
</evidence>
<dbReference type="PANTHER" id="PTHR48100">
    <property type="entry name" value="BROAD-SPECIFICITY PHOSPHATASE YOR283W-RELATED"/>
    <property type="match status" value="1"/>
</dbReference>
<dbReference type="Pfam" id="PF00300">
    <property type="entry name" value="His_Phos_1"/>
    <property type="match status" value="1"/>
</dbReference>
<dbReference type="GO" id="GO:0016791">
    <property type="term" value="F:phosphatase activity"/>
    <property type="evidence" value="ECO:0007669"/>
    <property type="project" value="TreeGrafter"/>
</dbReference>